<gene>
    <name evidence="2" type="ORF">pgond44_03523</name>
</gene>
<keyword evidence="3" id="KW-1185">Reference proteome</keyword>
<feature type="signal peptide" evidence="1">
    <location>
        <begin position="1"/>
        <end position="18"/>
    </location>
</feature>
<name>N1WYT9_9FLAO</name>
<dbReference type="EMBL" id="APLF01000003">
    <property type="protein sequence ID" value="EMY82274.1"/>
    <property type="molecule type" value="Genomic_DNA"/>
</dbReference>
<keyword evidence="1" id="KW-0732">Signal</keyword>
<organism evidence="2 3">
    <name type="scientific">Psychroflexus gondwanensis ACAM 44</name>
    <dbReference type="NCBI Taxonomy" id="1189619"/>
    <lineage>
        <taxon>Bacteria</taxon>
        <taxon>Pseudomonadati</taxon>
        <taxon>Bacteroidota</taxon>
        <taxon>Flavobacteriia</taxon>
        <taxon>Flavobacteriales</taxon>
        <taxon>Flavobacteriaceae</taxon>
        <taxon>Psychroflexus</taxon>
    </lineage>
</organism>
<sequence length="285" mass="33329">MKKTFLISFILISAFNYAQNSIQGKIIDAETKLELPYVNIGIPKTNIGTVSNKDGYFNLRLNKNVKPNDSLQFSFIGYESKLIKISSFSNSKVKIEMTPHIDQLSEVVLSSKKPKRKILGRNHKGTGTMWYNFYIAGEKQDDRLGKEVGMRFNLKGDYRVNSLNFYIGQNEYNSIKFRLNVYRIENNEPLELLNDKNIIFDVENIQSDWFKVDLRRYDIYLKEELGSFAVTIQWLESKKKTTQSKFFSIPGSINPLDTQYYREKGMSQWKSANRNLSFYLEVDRY</sequence>
<dbReference type="SUPFAM" id="SSF49464">
    <property type="entry name" value="Carboxypeptidase regulatory domain-like"/>
    <property type="match status" value="1"/>
</dbReference>
<evidence type="ECO:0000256" key="1">
    <source>
        <dbReference type="SAM" id="SignalP"/>
    </source>
</evidence>
<evidence type="ECO:0000313" key="2">
    <source>
        <dbReference type="EMBL" id="EMY82274.1"/>
    </source>
</evidence>
<evidence type="ECO:0000313" key="3">
    <source>
        <dbReference type="Proteomes" id="UP000012317"/>
    </source>
</evidence>
<dbReference type="RefSeq" id="WP_003436751.1">
    <property type="nucleotide sequence ID" value="NZ_APLF01000003.1"/>
</dbReference>
<comment type="caution">
    <text evidence="2">The sequence shown here is derived from an EMBL/GenBank/DDBJ whole genome shotgun (WGS) entry which is preliminary data.</text>
</comment>
<dbReference type="eggNOG" id="COG2304">
    <property type="taxonomic scope" value="Bacteria"/>
</dbReference>
<dbReference type="Pfam" id="PF13715">
    <property type="entry name" value="CarbopepD_reg_2"/>
    <property type="match status" value="1"/>
</dbReference>
<dbReference type="STRING" id="1189619.pgond44_03523"/>
<dbReference type="InterPro" id="IPR008969">
    <property type="entry name" value="CarboxyPept-like_regulatory"/>
</dbReference>
<feature type="chain" id="PRO_5004113669" evidence="1">
    <location>
        <begin position="19"/>
        <end position="285"/>
    </location>
</feature>
<accession>N1WYT9</accession>
<reference evidence="2 3" key="1">
    <citation type="journal article" date="2014" name="Genome Biol. Evol.">
        <title>Extensive gene acquisition in the extremely psychrophilic bacterial species Psychroflexus torquis and the link to sea-ice ecosystem specialism.</title>
        <authorList>
            <person name="Feng S."/>
            <person name="Powell S.M."/>
            <person name="Wilson R."/>
            <person name="Bowman J.P."/>
        </authorList>
    </citation>
    <scope>NUCLEOTIDE SEQUENCE [LARGE SCALE GENOMIC DNA]</scope>
    <source>
        <strain evidence="2 3">ACAM 44</strain>
    </source>
</reference>
<dbReference type="AlphaFoldDB" id="N1WYT9"/>
<protein>
    <submittedName>
        <fullName evidence="2">Putative outer membrane protein</fullName>
    </submittedName>
</protein>
<dbReference type="Proteomes" id="UP000012317">
    <property type="component" value="Unassembled WGS sequence"/>
</dbReference>
<proteinExistence type="predicted"/>